<organism evidence="2 3">
    <name type="scientific">Pogonophryne albipinna</name>
    <dbReference type="NCBI Taxonomy" id="1090488"/>
    <lineage>
        <taxon>Eukaryota</taxon>
        <taxon>Metazoa</taxon>
        <taxon>Chordata</taxon>
        <taxon>Craniata</taxon>
        <taxon>Vertebrata</taxon>
        <taxon>Euteleostomi</taxon>
        <taxon>Actinopterygii</taxon>
        <taxon>Neopterygii</taxon>
        <taxon>Teleostei</taxon>
        <taxon>Neoteleostei</taxon>
        <taxon>Acanthomorphata</taxon>
        <taxon>Eupercaria</taxon>
        <taxon>Perciformes</taxon>
        <taxon>Notothenioidei</taxon>
        <taxon>Pogonophryne</taxon>
    </lineage>
</organism>
<accession>A0AAD6B393</accession>
<feature type="non-terminal residue" evidence="2">
    <location>
        <position position="121"/>
    </location>
</feature>
<evidence type="ECO:0000313" key="2">
    <source>
        <dbReference type="EMBL" id="KAJ4937126.1"/>
    </source>
</evidence>
<name>A0AAD6B393_9TELE</name>
<evidence type="ECO:0000313" key="3">
    <source>
        <dbReference type="Proteomes" id="UP001219934"/>
    </source>
</evidence>
<gene>
    <name evidence="2" type="ORF">JOQ06_001708</name>
</gene>
<keyword evidence="1" id="KW-1133">Transmembrane helix</keyword>
<reference evidence="2" key="1">
    <citation type="submission" date="2022-11" db="EMBL/GenBank/DDBJ databases">
        <title>Chromosome-level genome of Pogonophryne albipinna.</title>
        <authorList>
            <person name="Jo E."/>
        </authorList>
    </citation>
    <scope>NUCLEOTIDE SEQUENCE</scope>
    <source>
        <strain evidence="2">SGF0006</strain>
        <tissue evidence="2">Muscle</tissue>
    </source>
</reference>
<dbReference type="EMBL" id="JAPTMU010000010">
    <property type="protein sequence ID" value="KAJ4937126.1"/>
    <property type="molecule type" value="Genomic_DNA"/>
</dbReference>
<keyword evidence="1" id="KW-0472">Membrane</keyword>
<keyword evidence="1" id="KW-0812">Transmembrane</keyword>
<dbReference type="Proteomes" id="UP001219934">
    <property type="component" value="Unassembled WGS sequence"/>
</dbReference>
<comment type="caution">
    <text evidence="2">The sequence shown here is derived from an EMBL/GenBank/DDBJ whole genome shotgun (WGS) entry which is preliminary data.</text>
</comment>
<keyword evidence="3" id="KW-1185">Reference proteome</keyword>
<protein>
    <submittedName>
        <fullName evidence="2">Uncharacterized protein</fullName>
    </submittedName>
</protein>
<dbReference type="AlphaFoldDB" id="A0AAD6B393"/>
<proteinExistence type="predicted"/>
<evidence type="ECO:0000256" key="1">
    <source>
        <dbReference type="SAM" id="Phobius"/>
    </source>
</evidence>
<feature type="transmembrane region" description="Helical" evidence="1">
    <location>
        <begin position="60"/>
        <end position="78"/>
    </location>
</feature>
<sequence length="121" mass="14035">MMSEEFTTSTVAFTDEEKVDNKFLSDPHCPLLCFTLYFSLSFRKCPLFTDVEMNNTKKSLIVTSLIVVVSLFVVVVNYSEKPYFLLKPVLDQTFSSHWMFSKQPYKAFKPHLGYVSIPKQE</sequence>